<name>A0A371RH30_9PROT</name>
<evidence type="ECO:0000256" key="1">
    <source>
        <dbReference type="SAM" id="Phobius"/>
    </source>
</evidence>
<evidence type="ECO:0000313" key="4">
    <source>
        <dbReference type="Proteomes" id="UP000264589"/>
    </source>
</evidence>
<dbReference type="AlphaFoldDB" id="A0A371RH30"/>
<organism evidence="3 4">
    <name type="scientific">Parvularcula marina</name>
    <dbReference type="NCBI Taxonomy" id="2292771"/>
    <lineage>
        <taxon>Bacteria</taxon>
        <taxon>Pseudomonadati</taxon>
        <taxon>Pseudomonadota</taxon>
        <taxon>Alphaproteobacteria</taxon>
        <taxon>Parvularculales</taxon>
        <taxon>Parvularculaceae</taxon>
        <taxon>Parvularcula</taxon>
    </lineage>
</organism>
<dbReference type="EMBL" id="QUQO01000001">
    <property type="protein sequence ID" value="RFB04767.1"/>
    <property type="molecule type" value="Genomic_DNA"/>
</dbReference>
<dbReference type="PANTHER" id="PTHR28008:SF1">
    <property type="entry name" value="DOMAIN PROTEIN, PUTATIVE (AFU_ORTHOLOGUE AFUA_3G10980)-RELATED"/>
    <property type="match status" value="1"/>
</dbReference>
<dbReference type="NCBIfam" id="NF037970">
    <property type="entry name" value="vanZ_1"/>
    <property type="match status" value="1"/>
</dbReference>
<proteinExistence type="predicted"/>
<keyword evidence="4" id="KW-1185">Reference proteome</keyword>
<feature type="transmembrane region" description="Helical" evidence="1">
    <location>
        <begin position="123"/>
        <end position="143"/>
    </location>
</feature>
<evidence type="ECO:0000313" key="3">
    <source>
        <dbReference type="EMBL" id="RFB04767.1"/>
    </source>
</evidence>
<protein>
    <recommendedName>
        <fullName evidence="2">VanZ-like domain-containing protein</fullName>
    </recommendedName>
</protein>
<accession>A0A371RH30</accession>
<dbReference type="InParanoid" id="A0A371RH30"/>
<keyword evidence="1" id="KW-0472">Membrane</keyword>
<dbReference type="InterPro" id="IPR006976">
    <property type="entry name" value="VanZ-like"/>
</dbReference>
<sequence>MGEEGRRPRAPVRISLRSIARVMAVSFAVLITILSLTPETEDLDGATDMFGWVMDLIFGHPEMGDKLAHFTAYGALAVTAAIGFAQSARGIFAVFVATFLFGTLMEFGQGFISERETDSLDLIANLGGLAAGIVAGALLGRYLPNDGHPA</sequence>
<keyword evidence="1" id="KW-0812">Transmembrane</keyword>
<reference evidence="3 4" key="1">
    <citation type="submission" date="2018-08" db="EMBL/GenBank/DDBJ databases">
        <title>Parvularcula sp. SM1705, isolated from surface water of the South Sea China.</title>
        <authorList>
            <person name="Sun L."/>
        </authorList>
    </citation>
    <scope>NUCLEOTIDE SEQUENCE [LARGE SCALE GENOMIC DNA]</scope>
    <source>
        <strain evidence="3 4">SM1705</strain>
    </source>
</reference>
<gene>
    <name evidence="3" type="ORF">DX908_05410</name>
</gene>
<dbReference type="Pfam" id="PF04892">
    <property type="entry name" value="VanZ"/>
    <property type="match status" value="1"/>
</dbReference>
<comment type="caution">
    <text evidence="3">The sequence shown here is derived from an EMBL/GenBank/DDBJ whole genome shotgun (WGS) entry which is preliminary data.</text>
</comment>
<dbReference type="Proteomes" id="UP000264589">
    <property type="component" value="Unassembled WGS sequence"/>
</dbReference>
<feature type="domain" description="VanZ-like" evidence="2">
    <location>
        <begin position="50"/>
        <end position="135"/>
    </location>
</feature>
<feature type="transmembrane region" description="Helical" evidence="1">
    <location>
        <begin position="92"/>
        <end position="111"/>
    </location>
</feature>
<feature type="transmembrane region" description="Helical" evidence="1">
    <location>
        <begin position="20"/>
        <end position="37"/>
    </location>
</feature>
<feature type="transmembrane region" description="Helical" evidence="1">
    <location>
        <begin position="67"/>
        <end position="85"/>
    </location>
</feature>
<dbReference type="PANTHER" id="PTHR28008">
    <property type="entry name" value="DOMAIN PROTEIN, PUTATIVE (AFU_ORTHOLOGUE AFUA_3G10980)-RELATED"/>
    <property type="match status" value="1"/>
</dbReference>
<keyword evidence="1" id="KW-1133">Transmembrane helix</keyword>
<evidence type="ECO:0000259" key="2">
    <source>
        <dbReference type="Pfam" id="PF04892"/>
    </source>
</evidence>